<dbReference type="AlphaFoldDB" id="A0A6M1RJ07"/>
<keyword evidence="2" id="KW-1133">Transmembrane helix</keyword>
<evidence type="ECO:0000313" key="3">
    <source>
        <dbReference type="EMBL" id="NGO39716.1"/>
    </source>
</evidence>
<dbReference type="SUPFAM" id="SSF54523">
    <property type="entry name" value="Pili subunits"/>
    <property type="match status" value="1"/>
</dbReference>
<dbReference type="NCBIfam" id="TIGR02532">
    <property type="entry name" value="IV_pilin_GFxxxE"/>
    <property type="match status" value="1"/>
</dbReference>
<protein>
    <submittedName>
        <fullName evidence="3">Type II secretion system protein</fullName>
    </submittedName>
</protein>
<dbReference type="Pfam" id="PF07963">
    <property type="entry name" value="N_methyl"/>
    <property type="match status" value="1"/>
</dbReference>
<feature type="compositionally biased region" description="Gly residues" evidence="1">
    <location>
        <begin position="234"/>
        <end position="243"/>
    </location>
</feature>
<organism evidence="3 4">
    <name type="scientific">Limisphaera ngatamarikiensis</name>
    <dbReference type="NCBI Taxonomy" id="1324935"/>
    <lineage>
        <taxon>Bacteria</taxon>
        <taxon>Pseudomonadati</taxon>
        <taxon>Verrucomicrobiota</taxon>
        <taxon>Verrucomicrobiia</taxon>
        <taxon>Limisphaerales</taxon>
        <taxon>Limisphaeraceae</taxon>
        <taxon>Limisphaera</taxon>
    </lineage>
</organism>
<feature type="compositionally biased region" description="Polar residues" evidence="1">
    <location>
        <begin position="199"/>
        <end position="208"/>
    </location>
</feature>
<reference evidence="3 4" key="1">
    <citation type="submission" date="2020-02" db="EMBL/GenBank/DDBJ databases">
        <title>Draft genome sequence of Limisphaera ngatamarikiensis NGM72.4T, a thermophilic Verrucomicrobia grouped in subdivision 3.</title>
        <authorList>
            <person name="Carere C.R."/>
            <person name="Steen J."/>
            <person name="Hugenholtz P."/>
            <person name="Stott M.B."/>
        </authorList>
    </citation>
    <scope>NUCLEOTIDE SEQUENCE [LARGE SCALE GENOMIC DNA]</scope>
    <source>
        <strain evidence="3 4">NGM72.4</strain>
    </source>
</reference>
<keyword evidence="2" id="KW-0812">Transmembrane</keyword>
<evidence type="ECO:0000256" key="1">
    <source>
        <dbReference type="SAM" id="MobiDB-lite"/>
    </source>
</evidence>
<comment type="caution">
    <text evidence="3">The sequence shown here is derived from an EMBL/GenBank/DDBJ whole genome shotgun (WGS) entry which is preliminary data.</text>
</comment>
<dbReference type="InterPro" id="IPR045584">
    <property type="entry name" value="Pilin-like"/>
</dbReference>
<evidence type="ECO:0000256" key="2">
    <source>
        <dbReference type="SAM" id="Phobius"/>
    </source>
</evidence>
<dbReference type="EMBL" id="JAAKYA010000066">
    <property type="protein sequence ID" value="NGO39716.1"/>
    <property type="molecule type" value="Genomic_DNA"/>
</dbReference>
<feature type="compositionally biased region" description="Basic residues" evidence="1">
    <location>
        <begin position="209"/>
        <end position="220"/>
    </location>
</feature>
<name>A0A6M1RJ07_9BACT</name>
<dbReference type="RefSeq" id="WP_165107904.1">
    <property type="nucleotide sequence ID" value="NZ_JAAKYA010000066.1"/>
</dbReference>
<feature type="region of interest" description="Disordered" evidence="1">
    <location>
        <begin position="199"/>
        <end position="247"/>
    </location>
</feature>
<keyword evidence="2" id="KW-0472">Membrane</keyword>
<dbReference type="Proteomes" id="UP000477311">
    <property type="component" value="Unassembled WGS sequence"/>
</dbReference>
<dbReference type="InterPro" id="IPR012902">
    <property type="entry name" value="N_methyl_site"/>
</dbReference>
<keyword evidence="4" id="KW-1185">Reference proteome</keyword>
<evidence type="ECO:0000313" key="4">
    <source>
        <dbReference type="Proteomes" id="UP000477311"/>
    </source>
</evidence>
<gene>
    <name evidence="3" type="ORF">G4L39_09970</name>
</gene>
<dbReference type="Gene3D" id="3.30.700.10">
    <property type="entry name" value="Glycoprotein, Type 4 Pilin"/>
    <property type="match status" value="1"/>
</dbReference>
<accession>A0A6M1RJ07</accession>
<sequence>MQRLIPIPVRRTVRSLPLAWKDTAFRPVVRVRRAPTVDRVGPGFAARCRASPARGSCRCGRSPGEGLHHRSPAGVAGFTLVELLVVIGIIAILAGLLLPTLGRAKRQALVKRAQVEITELVQAIRQYETLYSRFPVSAEAQQAAAKLTPSDDFTYGGTFRRPGGTINIGTPGYTAGFPGVAQNAEVIAILMDMEGFPSGTPQVNQVNQGHRRNPQRHKLLNPRMTSKPSDPGVGNPGDPGVGPDGVYRDPWGNPYVITMDLNYDETARDAFYRTAQVSADPANPNRGLNGLIRKTVSGQTFYEYNGPIMVWSAGPDGMVDPTRKANEGANADNILSWRE</sequence>
<feature type="transmembrane region" description="Helical" evidence="2">
    <location>
        <begin position="75"/>
        <end position="98"/>
    </location>
</feature>
<proteinExistence type="predicted"/>
<dbReference type="PANTHER" id="PTHR30093">
    <property type="entry name" value="GENERAL SECRETION PATHWAY PROTEIN G"/>
    <property type="match status" value="1"/>
</dbReference>